<dbReference type="EMBL" id="JANDBC010000002">
    <property type="protein sequence ID" value="MCP9292295.1"/>
    <property type="molecule type" value="Genomic_DNA"/>
</dbReference>
<evidence type="ECO:0000256" key="1">
    <source>
        <dbReference type="SAM" id="Phobius"/>
    </source>
</evidence>
<evidence type="ECO:0000313" key="2">
    <source>
        <dbReference type="EMBL" id="MCP9292295.1"/>
    </source>
</evidence>
<dbReference type="RefSeq" id="WP_255135176.1">
    <property type="nucleotide sequence ID" value="NZ_JANDBC010000002.1"/>
</dbReference>
<comment type="caution">
    <text evidence="2">The sequence shown here is derived from an EMBL/GenBank/DDBJ whole genome shotgun (WGS) entry which is preliminary data.</text>
</comment>
<feature type="transmembrane region" description="Helical" evidence="1">
    <location>
        <begin position="115"/>
        <end position="137"/>
    </location>
</feature>
<keyword evidence="1" id="KW-0472">Membrane</keyword>
<feature type="transmembrane region" description="Helical" evidence="1">
    <location>
        <begin position="336"/>
        <end position="357"/>
    </location>
</feature>
<organism evidence="2 3">
    <name type="scientific">Gracilimonas sediminicola</name>
    <dbReference type="NCBI Taxonomy" id="2952158"/>
    <lineage>
        <taxon>Bacteria</taxon>
        <taxon>Pseudomonadati</taxon>
        <taxon>Balneolota</taxon>
        <taxon>Balneolia</taxon>
        <taxon>Balneolales</taxon>
        <taxon>Balneolaceae</taxon>
        <taxon>Gracilimonas</taxon>
    </lineage>
</organism>
<keyword evidence="1" id="KW-0812">Transmembrane</keyword>
<keyword evidence="3" id="KW-1185">Reference proteome</keyword>
<feature type="transmembrane region" description="Helical" evidence="1">
    <location>
        <begin position="172"/>
        <end position="189"/>
    </location>
</feature>
<name>A0A9X2L4U6_9BACT</name>
<keyword evidence="1" id="KW-1133">Transmembrane helix</keyword>
<sequence>MKKIKDLVAYLTNNQAIDNAKIQSINGVSSLLMYSYLRIDFDVVLIKEIILVDVYFVLLTILVNFGFEIKGLEYINQKLKIEAKKKVATSITVIRLGLLIPGLIVLIYLLQNPRIHLIVLFLLKILSFIFINAYYYLSADKLKSIANKYFFSFVVSAVVTLSIVFDTKNIEFLAFYYSGMFVVSTYFFFKHIRSKISILSLLYYLKKNLKFFPIYTSSVFIKELNIPLMNMLGVGASKIELYNLIDKMIRMLVSGIRPLNQVILNNYHKLEVKNLRQYLLRNISIHVLAHGLFLLLVIALYNLQFLELMELFYVLACSSLIYFSLYNYIKISISNTAFFTTTTIILSGITGLSIIYFFSKTTFIFIVLAYVVPEITLSLLLNRGSKWLR</sequence>
<feature type="transmembrane region" description="Helical" evidence="1">
    <location>
        <begin position="87"/>
        <end position="109"/>
    </location>
</feature>
<dbReference type="AlphaFoldDB" id="A0A9X2L4U6"/>
<reference evidence="2" key="1">
    <citation type="submission" date="2022-06" db="EMBL/GenBank/DDBJ databases">
        <title>Gracilimonas sp. CAU 1638 isolated from sea sediment.</title>
        <authorList>
            <person name="Kim W."/>
        </authorList>
    </citation>
    <scope>NUCLEOTIDE SEQUENCE</scope>
    <source>
        <strain evidence="2">CAU 1638</strain>
    </source>
</reference>
<proteinExistence type="predicted"/>
<gene>
    <name evidence="2" type="ORF">NM125_11975</name>
</gene>
<accession>A0A9X2L4U6</accession>
<protein>
    <submittedName>
        <fullName evidence="2">Uncharacterized protein</fullName>
    </submittedName>
</protein>
<evidence type="ECO:0000313" key="3">
    <source>
        <dbReference type="Proteomes" id="UP001139125"/>
    </source>
</evidence>
<feature type="transmembrane region" description="Helical" evidence="1">
    <location>
        <begin position="149"/>
        <end position="166"/>
    </location>
</feature>
<feature type="transmembrane region" description="Helical" evidence="1">
    <location>
        <begin position="363"/>
        <end position="381"/>
    </location>
</feature>
<feature type="transmembrane region" description="Helical" evidence="1">
    <location>
        <begin position="283"/>
        <end position="305"/>
    </location>
</feature>
<dbReference type="Proteomes" id="UP001139125">
    <property type="component" value="Unassembled WGS sequence"/>
</dbReference>
<feature type="transmembrane region" description="Helical" evidence="1">
    <location>
        <begin position="311"/>
        <end position="329"/>
    </location>
</feature>
<feature type="transmembrane region" description="Helical" evidence="1">
    <location>
        <begin position="49"/>
        <end position="67"/>
    </location>
</feature>